<dbReference type="EMBL" id="SRZC01000014">
    <property type="protein sequence ID" value="TGX81695.1"/>
    <property type="molecule type" value="Genomic_DNA"/>
</dbReference>
<proteinExistence type="predicted"/>
<name>A0AC61QPC4_9BACT</name>
<reference evidence="1" key="1">
    <citation type="submission" date="2019-04" db="EMBL/GenBank/DDBJ databases">
        <title>Microbes associate with the intestines of laboratory mice.</title>
        <authorList>
            <person name="Navarre W."/>
            <person name="Wong E."/>
            <person name="Huang K."/>
            <person name="Tropini C."/>
            <person name="Ng K."/>
            <person name="Yu B."/>
        </authorList>
    </citation>
    <scope>NUCLEOTIDE SEQUENCE</scope>
    <source>
        <strain evidence="1">NM73_A23</strain>
    </source>
</reference>
<gene>
    <name evidence="1" type="ORF">E5358_09185</name>
</gene>
<organism evidence="1 2">
    <name type="scientific">Palleniella muris</name>
    <dbReference type="NCBI Taxonomy" id="3038145"/>
    <lineage>
        <taxon>Bacteria</taxon>
        <taxon>Pseudomonadati</taxon>
        <taxon>Bacteroidota</taxon>
        <taxon>Bacteroidia</taxon>
        <taxon>Bacteroidales</taxon>
        <taxon>Prevotellaceae</taxon>
        <taxon>Palleniella</taxon>
    </lineage>
</organism>
<evidence type="ECO:0000313" key="1">
    <source>
        <dbReference type="EMBL" id="TGX81695.1"/>
    </source>
</evidence>
<comment type="caution">
    <text evidence="1">The sequence shown here is derived from an EMBL/GenBank/DDBJ whole genome shotgun (WGS) entry which is preliminary data.</text>
</comment>
<protein>
    <submittedName>
        <fullName evidence="1">DUF5020 family protein</fullName>
    </submittedName>
</protein>
<accession>A0AC61QPC4</accession>
<dbReference type="Proteomes" id="UP000308886">
    <property type="component" value="Unassembled WGS sequence"/>
</dbReference>
<keyword evidence="2" id="KW-1185">Reference proteome</keyword>
<sequence length="241" mass="27264">MKKIVLASLMMLSAITGMAQGNLQLHYDFGRNVYPDEQAERPKVTGTFEQFSADGLGTWFYFIDMDFYNDGAAGAYVELSREFNIGKKGFAAHIEYDGGLCSKKSFSARYQQAALLGAAYNMHSADYKKTLSLQVMYKQFFKGTYNHAFPSCQFTGVWSTTFAHDALTFAGVFDFWRDEQANGHGKLVFISEPQLWFNLNSIKGLKKCPISIGTEMEFYSGFYSDNSKMYWNPTIAVKCKL</sequence>
<evidence type="ECO:0000313" key="2">
    <source>
        <dbReference type="Proteomes" id="UP000308886"/>
    </source>
</evidence>